<evidence type="ECO:0000259" key="2">
    <source>
        <dbReference type="Pfam" id="PF04909"/>
    </source>
</evidence>
<dbReference type="Proteomes" id="UP001210380">
    <property type="component" value="Unassembled WGS sequence"/>
</dbReference>
<dbReference type="InterPro" id="IPR032465">
    <property type="entry name" value="ACMSD"/>
</dbReference>
<proteinExistence type="predicted"/>
<dbReference type="EMBL" id="JAQGLA010000027">
    <property type="protein sequence ID" value="MDA3627346.1"/>
    <property type="molecule type" value="Genomic_DNA"/>
</dbReference>
<protein>
    <submittedName>
        <fullName evidence="3">Amidohydrolase family protein</fullName>
    </submittedName>
</protein>
<dbReference type="Pfam" id="PF04909">
    <property type="entry name" value="Amidohydro_2"/>
    <property type="match status" value="1"/>
</dbReference>
<dbReference type="SUPFAM" id="SSF51556">
    <property type="entry name" value="Metallo-dependent hydrolases"/>
    <property type="match status" value="1"/>
</dbReference>
<accession>A0ABT4V1L5</accession>
<reference evidence="3 4" key="1">
    <citation type="submission" date="2022-11" db="EMBL/GenBank/DDBJ databases">
        <title>Draft genome sequence of Saccharopolyspora sp. WRP15-2 isolated from rhizosphere soils of wild rice in Thailand.</title>
        <authorList>
            <person name="Duangmal K."/>
            <person name="Kammanee S."/>
            <person name="Muangham S."/>
        </authorList>
    </citation>
    <scope>NUCLEOTIDE SEQUENCE [LARGE SCALE GENOMIC DNA]</scope>
    <source>
        <strain evidence="3 4">WRP15-2</strain>
    </source>
</reference>
<keyword evidence="4" id="KW-1185">Reference proteome</keyword>
<dbReference type="CDD" id="cd01292">
    <property type="entry name" value="metallo-dependent_hydrolases"/>
    <property type="match status" value="1"/>
</dbReference>
<dbReference type="Gene3D" id="3.20.20.140">
    <property type="entry name" value="Metal-dependent hydrolases"/>
    <property type="match status" value="1"/>
</dbReference>
<evidence type="ECO:0000313" key="3">
    <source>
        <dbReference type="EMBL" id="MDA3627346.1"/>
    </source>
</evidence>
<feature type="domain" description="Amidohydrolase-related" evidence="2">
    <location>
        <begin position="25"/>
        <end position="332"/>
    </location>
</feature>
<dbReference type="RefSeq" id="WP_270950019.1">
    <property type="nucleotide sequence ID" value="NZ_JAQGLA010000027.1"/>
</dbReference>
<dbReference type="PANTHER" id="PTHR21240:SF28">
    <property type="entry name" value="ISO-OROTATE DECARBOXYLASE (EUROFUNG)"/>
    <property type="match status" value="1"/>
</dbReference>
<dbReference type="PANTHER" id="PTHR21240">
    <property type="entry name" value="2-AMINO-3-CARBOXYLMUCONATE-6-SEMIALDEHYDE DECARBOXYLASE"/>
    <property type="match status" value="1"/>
</dbReference>
<evidence type="ECO:0000256" key="1">
    <source>
        <dbReference type="ARBA" id="ARBA00023239"/>
    </source>
</evidence>
<organism evidence="3 4">
    <name type="scientific">Saccharopolyspora oryzae</name>
    <dbReference type="NCBI Taxonomy" id="2997343"/>
    <lineage>
        <taxon>Bacteria</taxon>
        <taxon>Bacillati</taxon>
        <taxon>Actinomycetota</taxon>
        <taxon>Actinomycetes</taxon>
        <taxon>Pseudonocardiales</taxon>
        <taxon>Pseudonocardiaceae</taxon>
        <taxon>Saccharopolyspora</taxon>
    </lineage>
</organism>
<gene>
    <name evidence="3" type="ORF">OU415_18005</name>
</gene>
<comment type="caution">
    <text evidence="3">The sequence shown here is derived from an EMBL/GenBank/DDBJ whole genome shotgun (WGS) entry which is preliminary data.</text>
</comment>
<evidence type="ECO:0000313" key="4">
    <source>
        <dbReference type="Proteomes" id="UP001210380"/>
    </source>
</evidence>
<keyword evidence="1" id="KW-0456">Lyase</keyword>
<sequence>MPREITPGQDHRCDSRGGGTVSVLDFHLHFRIEQDPATRDLSGGQFSCADHDEQAQRRRTEQVAEQSRRWRRAWDFPDPQPDPDRTWQDEADLWLAELDQHGIAHAVFVTGCGDEQVAELVQRAPDRFSGMANLRDLTAPDAAEKLARAIDEHGLRGLKLFAPLLPHRIDDPAADPVWRVAADRGIPVLIHFGHCGSSGGVAHNAHIEPAWLEPVAKRFPGIPFVIPHFGVQHVQQVLFLCWACPNVLVDTSGSNQWVRWMPYKLTLEDLFRRCYETIGPERIVFGSDSSWFPRGYCYRYLADQLRVCHEMGMPEADLRAIFGGNAARLLGIPDFARGTT</sequence>
<dbReference type="InterPro" id="IPR006680">
    <property type="entry name" value="Amidohydro-rel"/>
</dbReference>
<name>A0ABT4V1L5_9PSEU</name>
<dbReference type="InterPro" id="IPR032466">
    <property type="entry name" value="Metal_Hydrolase"/>
</dbReference>